<keyword evidence="1" id="KW-0472">Membrane</keyword>
<feature type="transmembrane region" description="Helical" evidence="1">
    <location>
        <begin position="38"/>
        <end position="63"/>
    </location>
</feature>
<name>A0A5J5CDP6_9PERO</name>
<comment type="caution">
    <text evidence="2">The sequence shown here is derived from an EMBL/GenBank/DDBJ whole genome shotgun (WGS) entry which is preliminary data.</text>
</comment>
<keyword evidence="1" id="KW-1133">Transmembrane helix</keyword>
<evidence type="ECO:0000313" key="2">
    <source>
        <dbReference type="EMBL" id="KAA8578541.1"/>
    </source>
</evidence>
<sequence length="150" mass="16804">MSLYHSRCETLNLQLIKPGSASTDAECGEPGLGFSSGAVIGLVVGLVMIEICLFIMLALFFLLCLKKKKDTVHVTVVQEDVEMILYVVIKWYHSFISTSERINVHLKKKKSCRGGAVVNKHRDSQPDTAEERSRFNEIQLDAGTLYVEQK</sequence>
<keyword evidence="1" id="KW-0812">Transmembrane</keyword>
<proteinExistence type="predicted"/>
<dbReference type="EMBL" id="VOFY01000528">
    <property type="protein sequence ID" value="KAA8578541.1"/>
    <property type="molecule type" value="Genomic_DNA"/>
</dbReference>
<evidence type="ECO:0000313" key="3">
    <source>
        <dbReference type="Proteomes" id="UP000327493"/>
    </source>
</evidence>
<dbReference type="AlphaFoldDB" id="A0A5J5CDP6"/>
<accession>A0A5J5CDP6</accession>
<protein>
    <submittedName>
        <fullName evidence="2">Uncharacterized protein</fullName>
    </submittedName>
</protein>
<gene>
    <name evidence="2" type="ORF">FQN60_018735</name>
</gene>
<organism evidence="2 3">
    <name type="scientific">Etheostoma spectabile</name>
    <name type="common">orangethroat darter</name>
    <dbReference type="NCBI Taxonomy" id="54343"/>
    <lineage>
        <taxon>Eukaryota</taxon>
        <taxon>Metazoa</taxon>
        <taxon>Chordata</taxon>
        <taxon>Craniata</taxon>
        <taxon>Vertebrata</taxon>
        <taxon>Euteleostomi</taxon>
        <taxon>Actinopterygii</taxon>
        <taxon>Neopterygii</taxon>
        <taxon>Teleostei</taxon>
        <taxon>Neoteleostei</taxon>
        <taxon>Acanthomorphata</taxon>
        <taxon>Eupercaria</taxon>
        <taxon>Perciformes</taxon>
        <taxon>Percoidei</taxon>
        <taxon>Percidae</taxon>
        <taxon>Etheostomatinae</taxon>
        <taxon>Etheostoma</taxon>
    </lineage>
</organism>
<keyword evidence="3" id="KW-1185">Reference proteome</keyword>
<reference evidence="2 3" key="1">
    <citation type="submission" date="2019-08" db="EMBL/GenBank/DDBJ databases">
        <title>A chromosome-level genome assembly, high-density linkage maps, and genome scans reveal the genomic architecture of hybrid incompatibilities underlying speciation via character displacement in darters (Percidae: Etheostominae).</title>
        <authorList>
            <person name="Moran R.L."/>
            <person name="Catchen J.M."/>
            <person name="Fuller R.C."/>
        </authorList>
    </citation>
    <scope>NUCLEOTIDE SEQUENCE [LARGE SCALE GENOMIC DNA]</scope>
    <source>
        <strain evidence="2">EspeVRDwgs_2016</strain>
        <tissue evidence="2">Muscle</tissue>
    </source>
</reference>
<evidence type="ECO:0000256" key="1">
    <source>
        <dbReference type="SAM" id="Phobius"/>
    </source>
</evidence>
<dbReference type="Proteomes" id="UP000327493">
    <property type="component" value="Unassembled WGS sequence"/>
</dbReference>